<dbReference type="Pfam" id="PF07722">
    <property type="entry name" value="Peptidase_C26"/>
    <property type="match status" value="1"/>
</dbReference>
<dbReference type="SUPFAM" id="SSF52317">
    <property type="entry name" value="Class I glutamine amidotransferase-like"/>
    <property type="match status" value="1"/>
</dbReference>
<dbReference type="EMBL" id="LT605205">
    <property type="protein sequence ID" value="SCD20018.1"/>
    <property type="molecule type" value="Genomic_DNA"/>
</dbReference>
<evidence type="ECO:0000313" key="6">
    <source>
        <dbReference type="EMBL" id="SCD20018.1"/>
    </source>
</evidence>
<evidence type="ECO:0000256" key="4">
    <source>
        <dbReference type="ARBA" id="ARBA00060634"/>
    </source>
</evidence>
<dbReference type="PANTHER" id="PTHR43235">
    <property type="entry name" value="GLUTAMINE AMIDOTRANSFERASE PB2B2.05-RELATED"/>
    <property type="match status" value="1"/>
</dbReference>
<dbReference type="PRINTS" id="PR00096">
    <property type="entry name" value="GATASE"/>
</dbReference>
<dbReference type="GO" id="GO:0005829">
    <property type="term" value="C:cytosol"/>
    <property type="evidence" value="ECO:0007669"/>
    <property type="project" value="TreeGrafter"/>
</dbReference>
<evidence type="ECO:0000256" key="2">
    <source>
        <dbReference type="ARBA" id="ARBA00052718"/>
    </source>
</evidence>
<comment type="catalytic activity">
    <reaction evidence="2">
        <text>4-(gamma-L-glutamylamino)butanoate + H2O = 4-aminobutanoate + L-glutamate</text>
        <dbReference type="Rhea" id="RHEA:19737"/>
        <dbReference type="ChEBI" id="CHEBI:15377"/>
        <dbReference type="ChEBI" id="CHEBI:29985"/>
        <dbReference type="ChEBI" id="CHEBI:58800"/>
        <dbReference type="ChEBI" id="CHEBI:59888"/>
        <dbReference type="EC" id="3.5.1.94"/>
    </reaction>
</comment>
<dbReference type="PANTHER" id="PTHR43235:SF1">
    <property type="entry name" value="GLUTAMINE AMIDOTRANSFERASE PB2B2.05-RELATED"/>
    <property type="match status" value="1"/>
</dbReference>
<dbReference type="AlphaFoldDB" id="A0A1R3T411"/>
<gene>
    <name evidence="6" type="ORF">PSM36_1194</name>
</gene>
<organism evidence="6 7">
    <name type="scientific">Proteiniphilum saccharofermentans</name>
    <dbReference type="NCBI Taxonomy" id="1642647"/>
    <lineage>
        <taxon>Bacteria</taxon>
        <taxon>Pseudomonadati</taxon>
        <taxon>Bacteroidota</taxon>
        <taxon>Bacteroidia</taxon>
        <taxon>Bacteroidales</taxon>
        <taxon>Dysgonomonadaceae</taxon>
        <taxon>Proteiniphilum</taxon>
    </lineage>
</organism>
<dbReference type="KEGG" id="psac:PSM36_1194"/>
<protein>
    <recommendedName>
        <fullName evidence="5">gamma-glutamyl-gamma-aminobutyrate hydrolase</fullName>
        <ecNumber evidence="5">3.5.1.94</ecNumber>
    </recommendedName>
</protein>
<keyword evidence="7" id="KW-1185">Reference proteome</keyword>
<dbReference type="Proteomes" id="UP000187464">
    <property type="component" value="Chromosome I"/>
</dbReference>
<name>A0A1R3T411_9BACT</name>
<dbReference type="InterPro" id="IPR044668">
    <property type="entry name" value="PuuD-like"/>
</dbReference>
<dbReference type="Gene3D" id="3.40.50.880">
    <property type="match status" value="1"/>
</dbReference>
<dbReference type="PROSITE" id="PS51273">
    <property type="entry name" value="GATASE_TYPE_1"/>
    <property type="match status" value="1"/>
</dbReference>
<dbReference type="CDD" id="cd01745">
    <property type="entry name" value="GATase1_2"/>
    <property type="match status" value="1"/>
</dbReference>
<dbReference type="FunFam" id="3.40.50.880:FF:000030">
    <property type="entry name" value="Gamma-glutamyl-gamma-aminobutyrate hydrolase PuuD"/>
    <property type="match status" value="1"/>
</dbReference>
<evidence type="ECO:0000256" key="3">
    <source>
        <dbReference type="ARBA" id="ARBA00055068"/>
    </source>
</evidence>
<evidence type="ECO:0000313" key="7">
    <source>
        <dbReference type="Proteomes" id="UP000187464"/>
    </source>
</evidence>
<dbReference type="STRING" id="1642647.PSM36_1194"/>
<reference evidence="6 7" key="1">
    <citation type="submission" date="2016-08" db="EMBL/GenBank/DDBJ databases">
        <authorList>
            <person name="Seilhamer J.J."/>
        </authorList>
    </citation>
    <scope>NUCLEOTIDE SEQUENCE [LARGE SCALE GENOMIC DNA]</scope>
    <source>
        <strain evidence="6">M3/6</strain>
    </source>
</reference>
<dbReference type="PRINTS" id="PR00097">
    <property type="entry name" value="ANTSNTHASEII"/>
</dbReference>
<dbReference type="EC" id="3.5.1.94" evidence="5"/>
<comment type="function">
    <text evidence="3">Involved in the breakdown of putrescine via hydrolysis of the gamma-glutamyl linkage of gamma-glutamyl-gamma-aminobutyrate.</text>
</comment>
<comment type="similarity">
    <text evidence="1">Belongs to the peptidase C26 family.</text>
</comment>
<comment type="pathway">
    <text evidence="4">Amine and polyamine degradation; putrescine degradation; 4-aminobutanoate from putrescine: step 4/4.</text>
</comment>
<dbReference type="InterPro" id="IPR029062">
    <property type="entry name" value="Class_I_gatase-like"/>
</dbReference>
<proteinExistence type="inferred from homology"/>
<evidence type="ECO:0000256" key="1">
    <source>
        <dbReference type="ARBA" id="ARBA00011083"/>
    </source>
</evidence>
<keyword evidence="6" id="KW-0378">Hydrolase</keyword>
<dbReference type="GO" id="GO:0006598">
    <property type="term" value="P:polyamine catabolic process"/>
    <property type="evidence" value="ECO:0007669"/>
    <property type="project" value="TreeGrafter"/>
</dbReference>
<sequence length="255" mass="27764">MKRRSLLSIVLIFTLISAYAQKKPIIGVSSVATESSASAPLTYINSIKRAGGVPLVIPMTSDKEELTRVLEVIDGLVMTGGEDIDPLKWFNEEPVRAMGGIAPKRDEFDITLIRMAVEKGLPVLGICRGEQAMNVAFGGTLYQDIPSQVEGTFVKHSQNAPSSYGTHTIDIDKNSKLYKILGRESVVVNSFHHQAVKDIAKGFKISARAKDGVVEAIEKEGDQFVVGVQFHPEGFVSKGDDTFLPLFRALTEASK</sequence>
<evidence type="ECO:0000256" key="5">
    <source>
        <dbReference type="ARBA" id="ARBA00066788"/>
    </source>
</evidence>
<accession>A0A1R3T411</accession>
<dbReference type="GO" id="GO:0033969">
    <property type="term" value="F:gamma-glutamyl-gamma-aminobutyrate hydrolase activity"/>
    <property type="evidence" value="ECO:0007669"/>
    <property type="project" value="UniProtKB-EC"/>
</dbReference>
<dbReference type="RefSeq" id="WP_076929682.1">
    <property type="nucleotide sequence ID" value="NZ_LT605205.1"/>
</dbReference>
<dbReference type="InterPro" id="IPR011697">
    <property type="entry name" value="Peptidase_C26"/>
</dbReference>